<dbReference type="PROSITE" id="PS50058">
    <property type="entry name" value="G_PROTEIN_GAMMA"/>
    <property type="match status" value="1"/>
</dbReference>
<dbReference type="PANTHER" id="PTHR33331">
    <property type="entry name" value="COILED-COIL DOMAIN-CONTAINING PROTEIN 162"/>
    <property type="match status" value="1"/>
</dbReference>
<feature type="region of interest" description="Disordered" evidence="2">
    <location>
        <begin position="2629"/>
        <end position="2655"/>
    </location>
</feature>
<feature type="compositionally biased region" description="Basic and acidic residues" evidence="2">
    <location>
        <begin position="1373"/>
        <end position="1382"/>
    </location>
</feature>
<feature type="region of interest" description="Disordered" evidence="2">
    <location>
        <begin position="793"/>
        <end position="813"/>
    </location>
</feature>
<feature type="region of interest" description="Disordered" evidence="2">
    <location>
        <begin position="582"/>
        <end position="603"/>
    </location>
</feature>
<evidence type="ECO:0000259" key="3">
    <source>
        <dbReference type="PROSITE" id="PS50058"/>
    </source>
</evidence>
<feature type="region of interest" description="Disordered" evidence="2">
    <location>
        <begin position="881"/>
        <end position="900"/>
    </location>
</feature>
<feature type="compositionally biased region" description="Polar residues" evidence="2">
    <location>
        <begin position="3278"/>
        <end position="3294"/>
    </location>
</feature>
<dbReference type="OrthoDB" id="3166447at2759"/>
<feature type="compositionally biased region" description="Low complexity" evidence="2">
    <location>
        <begin position="3214"/>
        <end position="3229"/>
    </location>
</feature>
<name>A0A1Y1ICG8_KLENI</name>
<feature type="compositionally biased region" description="Basic and acidic residues" evidence="2">
    <location>
        <begin position="924"/>
        <end position="942"/>
    </location>
</feature>
<feature type="region of interest" description="Disordered" evidence="2">
    <location>
        <begin position="924"/>
        <end position="947"/>
    </location>
</feature>
<feature type="compositionally biased region" description="Polar residues" evidence="2">
    <location>
        <begin position="1349"/>
        <end position="1362"/>
    </location>
</feature>
<feature type="compositionally biased region" description="Basic and acidic residues" evidence="2">
    <location>
        <begin position="1397"/>
        <end position="1412"/>
    </location>
</feature>
<feature type="compositionally biased region" description="Basic and acidic residues" evidence="2">
    <location>
        <begin position="1426"/>
        <end position="1442"/>
    </location>
</feature>
<evidence type="ECO:0000256" key="2">
    <source>
        <dbReference type="SAM" id="MobiDB-lite"/>
    </source>
</evidence>
<feature type="compositionally biased region" description="Acidic residues" evidence="2">
    <location>
        <begin position="590"/>
        <end position="600"/>
    </location>
</feature>
<evidence type="ECO:0000313" key="4">
    <source>
        <dbReference type="EMBL" id="GAQ88610.1"/>
    </source>
</evidence>
<feature type="compositionally biased region" description="Polar residues" evidence="2">
    <location>
        <begin position="3233"/>
        <end position="3243"/>
    </location>
</feature>
<feature type="region of interest" description="Disordered" evidence="2">
    <location>
        <begin position="1148"/>
        <end position="1242"/>
    </location>
</feature>
<feature type="coiled-coil region" evidence="1">
    <location>
        <begin position="2933"/>
        <end position="2960"/>
    </location>
</feature>
<proteinExistence type="predicted"/>
<evidence type="ECO:0000256" key="1">
    <source>
        <dbReference type="SAM" id="Coils"/>
    </source>
</evidence>
<feature type="region of interest" description="Disordered" evidence="2">
    <location>
        <begin position="3351"/>
        <end position="3388"/>
    </location>
</feature>
<dbReference type="EMBL" id="DF237393">
    <property type="protein sequence ID" value="GAQ88610.1"/>
    <property type="molecule type" value="Genomic_DNA"/>
</dbReference>
<feature type="region of interest" description="Disordered" evidence="2">
    <location>
        <begin position="1802"/>
        <end position="1826"/>
    </location>
</feature>
<dbReference type="InterPro" id="IPR015898">
    <property type="entry name" value="G-protein_gamma-like_dom"/>
</dbReference>
<feature type="region of interest" description="Disordered" evidence="2">
    <location>
        <begin position="1316"/>
        <end position="1442"/>
    </location>
</feature>
<dbReference type="Proteomes" id="UP000054558">
    <property type="component" value="Unassembled WGS sequence"/>
</dbReference>
<dbReference type="GO" id="GO:0007186">
    <property type="term" value="P:G protein-coupled receptor signaling pathway"/>
    <property type="evidence" value="ECO:0007669"/>
    <property type="project" value="InterPro"/>
</dbReference>
<feature type="compositionally biased region" description="Polar residues" evidence="2">
    <location>
        <begin position="3257"/>
        <end position="3269"/>
    </location>
</feature>
<dbReference type="PANTHER" id="PTHR33331:SF13">
    <property type="entry name" value="COILED-COIL DOMAIN CONTAINING 162"/>
    <property type="match status" value="1"/>
</dbReference>
<feature type="region of interest" description="Disordered" evidence="2">
    <location>
        <begin position="215"/>
        <end position="234"/>
    </location>
</feature>
<accession>A0A1Y1ICG8</accession>
<feature type="region of interest" description="Disordered" evidence="2">
    <location>
        <begin position="3176"/>
        <end position="3324"/>
    </location>
</feature>
<feature type="compositionally biased region" description="Basic and acidic residues" evidence="2">
    <location>
        <begin position="1149"/>
        <end position="1158"/>
    </location>
</feature>
<organism evidence="4 5">
    <name type="scientific">Klebsormidium nitens</name>
    <name type="common">Green alga</name>
    <name type="synonym">Ulothrix nitens</name>
    <dbReference type="NCBI Taxonomy" id="105231"/>
    <lineage>
        <taxon>Eukaryota</taxon>
        <taxon>Viridiplantae</taxon>
        <taxon>Streptophyta</taxon>
        <taxon>Klebsormidiophyceae</taxon>
        <taxon>Klebsormidiales</taxon>
        <taxon>Klebsormidiaceae</taxon>
        <taxon>Klebsormidium</taxon>
    </lineage>
</organism>
<reference evidence="4 5" key="1">
    <citation type="journal article" date="2014" name="Nat. Commun.">
        <title>Klebsormidium flaccidum genome reveals primary factors for plant terrestrial adaptation.</title>
        <authorList>
            <person name="Hori K."/>
            <person name="Maruyama F."/>
            <person name="Fujisawa T."/>
            <person name="Togashi T."/>
            <person name="Yamamoto N."/>
            <person name="Seo M."/>
            <person name="Sato S."/>
            <person name="Yamada T."/>
            <person name="Mori H."/>
            <person name="Tajima N."/>
            <person name="Moriyama T."/>
            <person name="Ikeuchi M."/>
            <person name="Watanabe M."/>
            <person name="Wada H."/>
            <person name="Kobayashi K."/>
            <person name="Saito M."/>
            <person name="Masuda T."/>
            <person name="Sasaki-Sekimoto Y."/>
            <person name="Mashiguchi K."/>
            <person name="Awai K."/>
            <person name="Shimojima M."/>
            <person name="Masuda S."/>
            <person name="Iwai M."/>
            <person name="Nobusawa T."/>
            <person name="Narise T."/>
            <person name="Kondo S."/>
            <person name="Saito H."/>
            <person name="Sato R."/>
            <person name="Murakawa M."/>
            <person name="Ihara Y."/>
            <person name="Oshima-Yamada Y."/>
            <person name="Ohtaka K."/>
            <person name="Satoh M."/>
            <person name="Sonobe K."/>
            <person name="Ishii M."/>
            <person name="Ohtani R."/>
            <person name="Kanamori-Sato M."/>
            <person name="Honoki R."/>
            <person name="Miyazaki D."/>
            <person name="Mochizuki H."/>
            <person name="Umetsu J."/>
            <person name="Higashi K."/>
            <person name="Shibata D."/>
            <person name="Kamiya Y."/>
            <person name="Sato N."/>
            <person name="Nakamura Y."/>
            <person name="Tabata S."/>
            <person name="Ida S."/>
            <person name="Kurokawa K."/>
            <person name="Ohta H."/>
        </authorList>
    </citation>
    <scope>NUCLEOTIDE SEQUENCE [LARGE SCALE GENOMIC DNA]</scope>
    <source>
        <strain evidence="4 5">NIES-2285</strain>
    </source>
</reference>
<evidence type="ECO:0000313" key="5">
    <source>
        <dbReference type="Proteomes" id="UP000054558"/>
    </source>
</evidence>
<keyword evidence="5" id="KW-1185">Reference proteome</keyword>
<protein>
    <recommendedName>
        <fullName evidence="3">G protein gamma domain-containing protein</fullName>
    </recommendedName>
</protein>
<feature type="domain" description="G protein gamma" evidence="3">
    <location>
        <begin position="1280"/>
        <end position="1336"/>
    </location>
</feature>
<feature type="coiled-coil region" evidence="1">
    <location>
        <begin position="3063"/>
        <end position="3097"/>
    </location>
</feature>
<keyword evidence="1" id="KW-0175">Coiled coil</keyword>
<dbReference type="InterPro" id="IPR040401">
    <property type="entry name" value="CCDC162"/>
</dbReference>
<sequence length="3388" mass="371917">MEPLAGVKVYTKLQRALQASDKGACLGTLVKLDFNEFYRPELQEAPWGFPEEGPQQYYPDAEATACDDYLEESTPDNGSHLDAGEEHNGALEHDLLEQKLRGVYPENFCCGGSVCVPSHDAKAIVLKLLAGPKKKQGKITFVSKIGDKLIGLTPLAVQSIFYDYGETSGDAWRALQLTVEDVDISRENVRPLRFGRKRKADEAFSEKIRVTAQVREESPTFTEHPSHRTTVRASRKETYPIIPESLSYECECGGSSTPRFWLFGPVVWCVHSLAVLEKLQDTQWFSRHRDSQYNEVLFLRPILSRIKEQFAHGVPVNVVPATIHVSGEGASFKHHADTRFEVQKTIGTLVVCLPSEHLGGEMVVTCGGAEHIVDFAPLSGKHDIIQWAAIPQDCSYEVKLIQKGYRVTLTFKIYREKNLREVSDYRVTKMPLVITDREDEYYPKIQSTFQPGPRYPAGVMRPVPAIAALRALAPSCSHVAVLLRHSYAQEDMLSPDVLKGCDWQLYETVSEARRCELMAVVTRDTYSDANGRTNLACYAFSNEDIEWLAGDGPRPMHGWLQSAEAGKMKVVAFKGMERVLLDTETTPSGELDEDEDETEETDRLGSFVATPDAEGYEARPGQLLVQREELLALHGSPKKASGGAFRLPSAGTPAQSRGANGFSTEVAREGNLVERCRADRRHRQEALTAAPLPCVARPLHERLWQQVEAYRSPVSGKQLQDEVREFMRSRLSSLRVMHAQCVRHFTTLAAQPETDLSPVIFDAFQAQASWYESAIEKASAACIRLERMRAQVPSQAARSPVSPPVRSPLSSPSLSRWDFKEPLSEEGEEAFAEDLREMLKFRTYEQACGRRTRQLLKRLEWLPVSDGRRLAEEVRRNLTEERERKAAETSQGFEGLPRQPATLEEVEASLGGLASEFGFETECARSDTSIDNRGSAEERPSDSLEAQGTQLLMRVKDSFPELFEAQEKRTRLEPYPVAFPGVRNTEEQPVENSEEFEREAFYLVRETDAFAVETHRAGGLSTNNSFLDVSHSAATNVTPIPAQSLLPIAKESANESKDVSPEDELLRSVMAPPGWAHMPGHVAWLKSVKDVDTALRAEIEFLGVSSRDDVSARLQELAKLHSRLAATAGVEELKQQFLQSAKVAAAAQKVREDTDAPKPPKPLQIQEAERDRSATLASPNSPKKGDRSRPVSGRARAETLPNKPPAKAPGRKTSKDVSSSRPMTPAESSVAESVEETAGEGVKVTMPSRKLETLYILQLLKSRRLKLRLLHSVNVFHSVQKRLAEDFRRECRPEAAKVAQVQVEMRKLVDRFMKSESPVASLPESEDMPAPFRPGRSSGLNLDGGGTSSGHNSRNRTVSGGRNFSAVYQGEGGETHRSDASRRYSGASSGSDADEGDVSKRPSRRSDVERSKGASNGHNSKQEAGAAERADDNSSQERKSSEWDDMYEFDAVLGCQIVKDGRGVRVVYADALARFEELMVEIQKIATGAIFRGMEQIEAAAADSAEDRRAFDRRAVLLEFLELETQHMSAKLDLVMSLFAAYQHALSSPNGAARLRAEILGVVAMRPSFAPDSVGQGGSFRQVYVDETAVLTHNVQIVRSVRQAQIEREKQIMALSLGEGYDDSSSVGLPCPLASTSALSGGAPFSSVSLVGDVIKAVRTTVEQLARQLEMEDYARARRALRTLVLQRTSELWEALAEEPRIRKGLVPGYEPPSFASSAQPDHLKESLIMDNPTALDAIVTSYLTGPASPSLSEQDQFDRVCMTPTALSPEQKGRFPVTHLSLPGNEAFGGRARAATEPHFAGFGVPETSPERSRPSSASVAGPRPPLSALARSGSIVQDSLAVNTSQGAFSPNNVAAPAVSYHGEAAPAASADVAARALELQRLRVALVRALEESENLEGVYKAQALALGIAVDGHSLEPLLIQDGMGVAGKPARVLRDLEGETRMPPEDVEPKTDATVRGPKPAVAELDLDLLELDFHTPAGVQALLTSADGASRLRLAVQAQLAHSSALSVAVRSNGILLAKILRCVHHKSRSLLRENETEVVMAQMGPPPTTAGWGDFEATLEAKQQLLRSPSRGWKEKPPAGLRPDQEIEVTDYRERITEELADLFLSVNKVKNQVRIGVLDSYTRKLQQVMQKKGVGVNLRKAKADLKAELIEEYVKSVFQELAPFCRASELAEQMDRLGKLLLTVSQTGEAHPGSFVSHGALTSGSHPFFSSPAILKQAALDFQDIHDWSGSGLFEAGLDADTGGQGAFPLPKGPLLMACPTPKYAKKAEDFGQRDPVLDGHRRFGLYLLDDSGKLAHVWACYSPLEALRLAAVRGLGVSEIGEGIEAVGAVADILRIRWATISLALPKVESPSPGGPQVKLTGAIAAAAREQALAAAQKCRSIFWGEVSALKEEAEHVRMKSGGRAAVSLLQLKRTIAYWRHVLVLQASRDQLTKAGKDGAAREAARLLRLSAVVSERPEQEERLPTHVGAFLRAVREDALGSICTSMDDESFVGVKGTAAFELPRPVSRTAARPQTARREVKPSNPKVDTWLLGALLPARALSLGALSEEERKLIVVEDKRLEHVLDTALGDDRGYASTMPTRVNTKVAYHLELRLVHTHMKAAFLDGEAALSDALEGRKRTSESLSNGRQSLDLAPRDSRRAPSTNPYQECIRLRLPGWFQSDPGLTSAEHMARAELFQKLVVRPLGDVTFAAAKALESAKDGGARLIVRPPATATKEISSMEAEVWKMKHLIDRHHLEATTLSLELKHASLLRSKGRRDRSQQEGPFDPRIETAAFVEELVTLGVFTPDGPGLGVVAAVREDEEGGGKEWKVREAARALVERLGSQAKRQQEIVQAALYARAQELSRSLVAQQENRALTDWERQRERRQSTALREAEICDRGLDMVLELAFLRRKLARMDAHVEDYAARARADAEADCAEKVARLEKEVAAQKSNMEALRQEMNNEMLQAFADIKNETVLKIMSYQREDGHAAASAGVSPQIRMLQLEAQLQEQRAENADLRASVTKISALSKLRLMALSSKFRASLRAVRKERSVVDLEGWEARERAQGDGRALKEQLTATRAALAKSEEELRRGTKELAHVKRTKSKLLSWKVQNSRALDTLEQHDTRIARHVEAKQAAKLERLYTMASAFGEKQPGVEELEAEVERLEQKLAKEKALRRRAEERLQAREEEESGMEAERNGSRPPPENGHAKLGSDGTRRPSGSSPLRSSRLGTPGAANDSTEAQSLSSERLLAGRAGRKSSTESPVRQRASASTGYVPETNETDGNTSSPTSYGQTVSISRPELELRSPVVPETRAGTAPAGNRKPSGDALQWTFAASSLTKGATLQYLNSSRPQSAYDAKLGTQSMPKGKSVLLSERPQRPSTGRKVPKGQL</sequence>
<gene>
    <name evidence="4" type="ORF">KFL_004440080</name>
</gene>
<dbReference type="STRING" id="105231.A0A1Y1ICG8"/>